<protein>
    <recommendedName>
        <fullName evidence="18">AIG1-type G domain-containing protein</fullName>
    </recommendedName>
</protein>
<evidence type="ECO:0000256" key="9">
    <source>
        <dbReference type="ARBA" id="ARBA00022805"/>
    </source>
</evidence>
<keyword evidence="8" id="KW-0378">Hydrolase</keyword>
<feature type="region of interest" description="Disordered" evidence="17">
    <location>
        <begin position="1"/>
        <end position="142"/>
    </location>
</feature>
<evidence type="ECO:0000256" key="1">
    <source>
        <dbReference type="ARBA" id="ARBA00001946"/>
    </source>
</evidence>
<comment type="similarity">
    <text evidence="16">Belongs to the TRAFAC class TrmE-Era-EngA-EngB-Septin-like GTPase superfamily. AIG1/Toc34/Toc159-like paraseptin GTPase family. TOC159 subfamily.</text>
</comment>
<dbReference type="AlphaFoldDB" id="A0A250WUZ0"/>
<dbReference type="GO" id="GO:0016787">
    <property type="term" value="F:hydrolase activity"/>
    <property type="evidence" value="ECO:0007669"/>
    <property type="project" value="UniProtKB-KW"/>
</dbReference>
<organism evidence="19 20">
    <name type="scientific">Chlamydomonas eustigma</name>
    <dbReference type="NCBI Taxonomy" id="1157962"/>
    <lineage>
        <taxon>Eukaryota</taxon>
        <taxon>Viridiplantae</taxon>
        <taxon>Chlorophyta</taxon>
        <taxon>core chlorophytes</taxon>
        <taxon>Chlorophyceae</taxon>
        <taxon>CS clade</taxon>
        <taxon>Chlamydomonadales</taxon>
        <taxon>Chlamydomonadaceae</taxon>
        <taxon>Chlamydomonas</taxon>
    </lineage>
</organism>
<dbReference type="InterPro" id="IPR027417">
    <property type="entry name" value="P-loop_NTPase"/>
</dbReference>
<feature type="compositionally biased region" description="Low complexity" evidence="17">
    <location>
        <begin position="157"/>
        <end position="171"/>
    </location>
</feature>
<evidence type="ECO:0000256" key="10">
    <source>
        <dbReference type="ARBA" id="ARBA00022842"/>
    </source>
</evidence>
<evidence type="ECO:0000256" key="12">
    <source>
        <dbReference type="ARBA" id="ARBA00022989"/>
    </source>
</evidence>
<keyword evidence="20" id="KW-1185">Reference proteome</keyword>
<dbReference type="OrthoDB" id="8954335at2759"/>
<keyword evidence="10" id="KW-0460">Magnesium</keyword>
<evidence type="ECO:0000256" key="16">
    <source>
        <dbReference type="ARBA" id="ARBA00023775"/>
    </source>
</evidence>
<proteinExistence type="inferred from homology"/>
<evidence type="ECO:0000256" key="6">
    <source>
        <dbReference type="ARBA" id="ARBA00022723"/>
    </source>
</evidence>
<feature type="compositionally biased region" description="Low complexity" evidence="17">
    <location>
        <begin position="225"/>
        <end position="342"/>
    </location>
</feature>
<sequence>MVGLGEDNDLEGHVQEEEEEYDNDDYEEDEGDEAEATASQSNISASQTVPAPTVAQSSMPSAAPPRGMPSLPLRGIPGLPARPVPSSVSNSGTSAPPVTTAASSNAPPPRAMPQLPARPGGLPGLPARPGLGGSTSSGPTLLSNSVAASSAAAAPAGGLLGLPARSGSAAANPSLPAKPQTPSTAGPSLPARPPSATTSGPSLPTRPESAATPNMPSRPTPAVSAAPTAGPTLPARPTAAAGPTLPARPTAAAGPTLPTRPTAAAGPTLPARPTAAAGPTLPARPTAAAGPTLPARPAAAAAAGPTLPARPAAAAAAGPTLPARPPSTAATSASTSASQQPAVRPGFLQPRPAATSAVAVTPSAPPPSQEVVDPSEDRKAQRIQRRVQDFRVRLIRAAGRLGLRYDADQVSQFLQVIERVERMAGANIYKGSRRVDLNRAAEREARDLDASQPADSRLDIKIKIMVIGMTGTGKSEFINAMLERPATRTNAFRDTTKRIRVHKGSHRGIQMEFIDTPGLHASSAMQAANKALLRQIKAAHAWHKPNYVFYVDRLDATRPSLGELNLLGLINEALGAKVWRETMVVLTHAHACRAALGSQYDMYSRQRRNIVMQLIRQAAGDGQIRNPMHLVDSHPNCPTNSFGQPVILDGGANVPWKQAVYMQLVGYRIYEQVQALFKDESKSKATAAAPSKQDLLRQMMRPRLPPVSFFVEQMSEGILKPDTWAAMDDPFDVETDDEPAEEFQHVYYNFMYDMAKRGNAWAQKEYDMMLKHLQKLKTAYKEAYDNEDIEGLANNGYEGYVAEGLDLGITFDPEDKTNHRYVYAVPESDWQIMPTLDYYGFEHEDAITGFVAEYATQLFHRNGYGGFPMDIHLAVEKDKTSTCLQGESHMSIVHSVPPFGSRHISQITGSFELLKPNLKDVLYQVEINTFRDDMIAKKDHAGCGIMMARLGEGGKMGKGPTGLGVRLQDSLRLGAFKIDACAAKVQTDGAQGGKDEAWGGRAFVHYDWLPGVGMLFDFYQQRTKEGDNQVGGWASNFTYDWEMLGAACGVEVDYVGGGEALHVDMKLFSGRDYRLAWLLIIPAWNWVKGTWSRFRSGGGDEAGMEEVVEEEEEVEEDDGMAFA</sequence>
<keyword evidence="4" id="KW-0934">Plastid</keyword>
<evidence type="ECO:0000256" key="5">
    <source>
        <dbReference type="ARBA" id="ARBA00022692"/>
    </source>
</evidence>
<keyword evidence="9" id="KW-1002">Plastid outer membrane</keyword>
<dbReference type="GO" id="GO:0005525">
    <property type="term" value="F:GTP binding"/>
    <property type="evidence" value="ECO:0007669"/>
    <property type="project" value="UniProtKB-KW"/>
</dbReference>
<dbReference type="Gene3D" id="3.40.50.300">
    <property type="entry name" value="P-loop containing nucleotide triphosphate hydrolases"/>
    <property type="match status" value="1"/>
</dbReference>
<keyword evidence="5" id="KW-0812">Transmembrane</keyword>
<reference evidence="19 20" key="1">
    <citation type="submission" date="2017-08" db="EMBL/GenBank/DDBJ databases">
        <title>Acidophilic green algal genome provides insights into adaptation to an acidic environment.</title>
        <authorList>
            <person name="Hirooka S."/>
            <person name="Hirose Y."/>
            <person name="Kanesaki Y."/>
            <person name="Higuchi S."/>
            <person name="Fujiwara T."/>
            <person name="Onuma R."/>
            <person name="Era A."/>
            <person name="Ohbayashi R."/>
            <person name="Uzuka A."/>
            <person name="Nozaki H."/>
            <person name="Yoshikawa H."/>
            <person name="Miyagishima S.Y."/>
        </authorList>
    </citation>
    <scope>NUCLEOTIDE SEQUENCE [LARGE SCALE GENOMIC DNA]</scope>
    <source>
        <strain evidence="19 20">NIES-2499</strain>
    </source>
</reference>
<evidence type="ECO:0000256" key="11">
    <source>
        <dbReference type="ARBA" id="ARBA00022927"/>
    </source>
</evidence>
<dbReference type="InterPro" id="IPR024283">
    <property type="entry name" value="TOC159_MAD"/>
</dbReference>
<feature type="compositionally biased region" description="Low complexity" evidence="17">
    <location>
        <begin position="352"/>
        <end position="362"/>
    </location>
</feature>
<keyword evidence="11" id="KW-0653">Protein transport</keyword>
<feature type="compositionally biased region" description="Low complexity" evidence="17">
    <location>
        <begin position="115"/>
        <end position="129"/>
    </location>
</feature>
<dbReference type="InterPro" id="IPR006703">
    <property type="entry name" value="G_AIG1"/>
</dbReference>
<dbReference type="SUPFAM" id="SSF52540">
    <property type="entry name" value="P-loop containing nucleoside triphosphate hydrolases"/>
    <property type="match status" value="1"/>
</dbReference>
<name>A0A250WUZ0_9CHLO</name>
<keyword evidence="7" id="KW-0547">Nucleotide-binding</keyword>
<keyword evidence="13" id="KW-0342">GTP-binding</keyword>
<feature type="compositionally biased region" description="Polar residues" evidence="17">
    <location>
        <begin position="86"/>
        <end position="105"/>
    </location>
</feature>
<evidence type="ECO:0000256" key="4">
    <source>
        <dbReference type="ARBA" id="ARBA00022640"/>
    </source>
</evidence>
<dbReference type="EMBL" id="BEGY01000008">
    <property type="protein sequence ID" value="GAX74519.1"/>
    <property type="molecule type" value="Genomic_DNA"/>
</dbReference>
<dbReference type="Pfam" id="PF11886">
    <property type="entry name" value="TOC159_MAD"/>
    <property type="match status" value="1"/>
</dbReference>
<feature type="compositionally biased region" description="Polar residues" evidence="17">
    <location>
        <begin position="37"/>
        <end position="60"/>
    </location>
</feature>
<evidence type="ECO:0000256" key="17">
    <source>
        <dbReference type="SAM" id="MobiDB-lite"/>
    </source>
</evidence>
<dbReference type="Proteomes" id="UP000232323">
    <property type="component" value="Unassembled WGS sequence"/>
</dbReference>
<evidence type="ECO:0000256" key="3">
    <source>
        <dbReference type="ARBA" id="ARBA00022528"/>
    </source>
</evidence>
<dbReference type="Pfam" id="PF04548">
    <property type="entry name" value="AIG1"/>
    <property type="match status" value="1"/>
</dbReference>
<dbReference type="PROSITE" id="PS51720">
    <property type="entry name" value="G_AIG1"/>
    <property type="match status" value="1"/>
</dbReference>
<keyword evidence="2" id="KW-0813">Transport</keyword>
<dbReference type="GO" id="GO:0046872">
    <property type="term" value="F:metal ion binding"/>
    <property type="evidence" value="ECO:0007669"/>
    <property type="project" value="UniProtKB-KW"/>
</dbReference>
<evidence type="ECO:0000256" key="7">
    <source>
        <dbReference type="ARBA" id="ARBA00022741"/>
    </source>
</evidence>
<evidence type="ECO:0000313" key="20">
    <source>
        <dbReference type="Proteomes" id="UP000232323"/>
    </source>
</evidence>
<keyword evidence="3" id="KW-0150">Chloroplast</keyword>
<dbReference type="GO" id="GO:0015031">
    <property type="term" value="P:protein transport"/>
    <property type="evidence" value="ECO:0007669"/>
    <property type="project" value="UniProtKB-KW"/>
</dbReference>
<keyword evidence="12" id="KW-1133">Transmembrane helix</keyword>
<dbReference type="STRING" id="1157962.A0A250WUZ0"/>
<evidence type="ECO:0000256" key="15">
    <source>
        <dbReference type="ARBA" id="ARBA00023766"/>
    </source>
</evidence>
<dbReference type="GO" id="GO:0009707">
    <property type="term" value="C:chloroplast outer membrane"/>
    <property type="evidence" value="ECO:0007669"/>
    <property type="project" value="UniProtKB-SubCell"/>
</dbReference>
<evidence type="ECO:0000256" key="13">
    <source>
        <dbReference type="ARBA" id="ARBA00023134"/>
    </source>
</evidence>
<feature type="domain" description="AIG1-type G" evidence="18">
    <location>
        <begin position="459"/>
        <end position="694"/>
    </location>
</feature>
<feature type="compositionally biased region" description="Acidic residues" evidence="17">
    <location>
        <begin position="16"/>
        <end position="35"/>
    </location>
</feature>
<evidence type="ECO:0000256" key="2">
    <source>
        <dbReference type="ARBA" id="ARBA00022448"/>
    </source>
</evidence>
<keyword evidence="14" id="KW-0472">Membrane</keyword>
<evidence type="ECO:0000313" key="19">
    <source>
        <dbReference type="EMBL" id="GAX74519.1"/>
    </source>
</evidence>
<evidence type="ECO:0000256" key="8">
    <source>
        <dbReference type="ARBA" id="ARBA00022801"/>
    </source>
</evidence>
<comment type="cofactor">
    <cofactor evidence="1">
        <name>Mg(2+)</name>
        <dbReference type="ChEBI" id="CHEBI:18420"/>
    </cofactor>
</comment>
<gene>
    <name evidence="19" type="ORF">CEUSTIGMA_g1968.t1</name>
</gene>
<feature type="region of interest" description="Disordered" evidence="17">
    <location>
        <begin position="157"/>
        <end position="380"/>
    </location>
</feature>
<dbReference type="PANTHER" id="PTHR10903:SF135">
    <property type="entry name" value="TRANSLOCASE OF CHLOROPLAST 120, CHLOROPLASTIC-RELATED"/>
    <property type="match status" value="1"/>
</dbReference>
<dbReference type="PANTHER" id="PTHR10903">
    <property type="entry name" value="GTPASE, IMAP FAMILY MEMBER-RELATED"/>
    <property type="match status" value="1"/>
</dbReference>
<evidence type="ECO:0000256" key="14">
    <source>
        <dbReference type="ARBA" id="ARBA00023136"/>
    </source>
</evidence>
<comment type="caution">
    <text evidence="19">The sequence shown here is derived from an EMBL/GenBank/DDBJ whole genome shotgun (WGS) entry which is preliminary data.</text>
</comment>
<accession>A0A250WUZ0</accession>
<comment type="subcellular location">
    <subcellularLocation>
        <location evidence="15">Plastid</location>
        <location evidence="15">Chloroplast outer membrane</location>
        <topology evidence="15">Single-pass membrane protein</topology>
    </subcellularLocation>
</comment>
<keyword evidence="6" id="KW-0479">Metal-binding</keyword>
<evidence type="ECO:0000259" key="18">
    <source>
        <dbReference type="PROSITE" id="PS51720"/>
    </source>
</evidence>
<dbReference type="InterPro" id="IPR045058">
    <property type="entry name" value="GIMA/IAN/Toc"/>
</dbReference>